<keyword evidence="1" id="KW-0812">Transmembrane</keyword>
<dbReference type="Proteomes" id="UP001168821">
    <property type="component" value="Unassembled WGS sequence"/>
</dbReference>
<protein>
    <submittedName>
        <fullName evidence="2">Uncharacterized protein</fullName>
    </submittedName>
</protein>
<gene>
    <name evidence="2" type="ORF">Zmor_019702</name>
</gene>
<sequence>MPTAAQLPILLMASLGILLYEFVREGDRRRDCRFGSPEGHARGSLRHLICPLVSFVATVSFDPTKFHIFLCVLCVVCLPNQPGRPYSSRLVVRTAVSKYGDLLRFPFAMILARIFHGSL</sequence>
<dbReference type="AlphaFoldDB" id="A0AA38I596"/>
<keyword evidence="1" id="KW-0472">Membrane</keyword>
<keyword evidence="3" id="KW-1185">Reference proteome</keyword>
<comment type="caution">
    <text evidence="2">The sequence shown here is derived from an EMBL/GenBank/DDBJ whole genome shotgun (WGS) entry which is preliminary data.</text>
</comment>
<reference evidence="2" key="1">
    <citation type="journal article" date="2023" name="G3 (Bethesda)">
        <title>Whole genome assemblies of Zophobas morio and Tenebrio molitor.</title>
        <authorList>
            <person name="Kaur S."/>
            <person name="Stinson S.A."/>
            <person name="diCenzo G.C."/>
        </authorList>
    </citation>
    <scope>NUCLEOTIDE SEQUENCE</scope>
    <source>
        <strain evidence="2">QUZm001</strain>
    </source>
</reference>
<organism evidence="2 3">
    <name type="scientific">Zophobas morio</name>
    <dbReference type="NCBI Taxonomy" id="2755281"/>
    <lineage>
        <taxon>Eukaryota</taxon>
        <taxon>Metazoa</taxon>
        <taxon>Ecdysozoa</taxon>
        <taxon>Arthropoda</taxon>
        <taxon>Hexapoda</taxon>
        <taxon>Insecta</taxon>
        <taxon>Pterygota</taxon>
        <taxon>Neoptera</taxon>
        <taxon>Endopterygota</taxon>
        <taxon>Coleoptera</taxon>
        <taxon>Polyphaga</taxon>
        <taxon>Cucujiformia</taxon>
        <taxon>Tenebrionidae</taxon>
        <taxon>Zophobas</taxon>
    </lineage>
</organism>
<keyword evidence="1" id="KW-1133">Transmembrane helix</keyword>
<evidence type="ECO:0000313" key="2">
    <source>
        <dbReference type="EMBL" id="KAJ3647847.1"/>
    </source>
</evidence>
<evidence type="ECO:0000313" key="3">
    <source>
        <dbReference type="Proteomes" id="UP001168821"/>
    </source>
</evidence>
<proteinExistence type="predicted"/>
<name>A0AA38I596_9CUCU</name>
<dbReference type="EMBL" id="JALNTZ010000006">
    <property type="protein sequence ID" value="KAJ3647847.1"/>
    <property type="molecule type" value="Genomic_DNA"/>
</dbReference>
<feature type="transmembrane region" description="Helical" evidence="1">
    <location>
        <begin position="6"/>
        <end position="23"/>
    </location>
</feature>
<accession>A0AA38I596</accession>
<evidence type="ECO:0000256" key="1">
    <source>
        <dbReference type="SAM" id="Phobius"/>
    </source>
</evidence>